<accession>A0A420DMP4</accession>
<dbReference type="OrthoDB" id="7595282at2"/>
<evidence type="ECO:0000259" key="1">
    <source>
        <dbReference type="Pfam" id="PF06527"/>
    </source>
</evidence>
<dbReference type="RefSeq" id="WP_025062516.1">
    <property type="nucleotide sequence ID" value="NZ_RAQK01000001.1"/>
</dbReference>
<dbReference type="Pfam" id="PF06527">
    <property type="entry name" value="TniQ"/>
    <property type="match status" value="1"/>
</dbReference>
<proteinExistence type="predicted"/>
<comment type="caution">
    <text evidence="2">The sequence shown here is derived from an EMBL/GenBank/DDBJ whole genome shotgun (WGS) entry which is preliminary data.</text>
</comment>
<dbReference type="Proteomes" id="UP000284407">
    <property type="component" value="Unassembled WGS sequence"/>
</dbReference>
<keyword evidence="3" id="KW-1185">Reference proteome</keyword>
<sequence>MISERLEPSVSFHSDELSQGYFARLGTVHAGVNARQFCSYVGLGARAFRNGDANFVELTAALSGIEPEVLKFNTVQLQSDGAFSLRGETLDVSTLRRTKVHYCPECLNADAKSSGPSGAGLFRQRWIWQLRPVKVCPIHCMELASIDSRYGVQAYDLAKLIEQSDVDMDTVASSVRRNPGVLQDYVIDRMNGTRANIPWLDGQGISEGVRACEMIGSLFLDGSQAVVKEYTDTDWAAVGDVGFHVCSLGPEAIKDVLHNVKVSSGRKSGRTGPQAVFGYLYNSIKKSVRTGGLGPIVNVVRESIVENFSIGAGEIVFGEVVTKRKVHSVSSLSLAIGINKFRLFGLARTTGLIPQSVDREASNQLVFPVEEAERVIGRIANSIPQNQVARFLGGSTNQVGHLVRNETIKSITPLVEEHRGQLRGNFNRDDLNEFLGVVCNGLPIISSEVDGYVSLSEASRLRTDTSQVFMWLLDGELPKTCLLQGGNRIDHLRFCYLDVVNKIKEFQGCDLCSLTSAASVLGIRRAAIKRLISTENGGPWLIAVKQRETKKVTKSIFFSHTEIEHFQEMYLTPGLIGRMFGINWSIVSRVLKEKSVDTICDPKWVGAEIYRRDEVLSVASDLEAAHPLPKEGRYKRSKEIAKLNLSGKTKK</sequence>
<name>A0A420DMP4_9RHOB</name>
<feature type="domain" description="TniQ" evidence="1">
    <location>
        <begin position="10"/>
        <end position="143"/>
    </location>
</feature>
<dbReference type="AlphaFoldDB" id="A0A420DMP4"/>
<organism evidence="2 3">
    <name type="scientific">Sulfitobacter guttiformis</name>
    <dbReference type="NCBI Taxonomy" id="74349"/>
    <lineage>
        <taxon>Bacteria</taxon>
        <taxon>Pseudomonadati</taxon>
        <taxon>Pseudomonadota</taxon>
        <taxon>Alphaproteobacteria</taxon>
        <taxon>Rhodobacterales</taxon>
        <taxon>Roseobacteraceae</taxon>
        <taxon>Sulfitobacter</taxon>
    </lineage>
</organism>
<dbReference type="EMBL" id="RAQK01000001">
    <property type="protein sequence ID" value="RKE95554.1"/>
    <property type="molecule type" value="Genomic_DNA"/>
</dbReference>
<dbReference type="STRING" id="1443111.Z949_2047"/>
<evidence type="ECO:0000313" key="3">
    <source>
        <dbReference type="Proteomes" id="UP000284407"/>
    </source>
</evidence>
<gene>
    <name evidence="2" type="ORF">C8N30_0090</name>
</gene>
<reference evidence="2 3" key="1">
    <citation type="submission" date="2018-09" db="EMBL/GenBank/DDBJ databases">
        <title>Genomic Encyclopedia of Archaeal and Bacterial Type Strains, Phase II (KMG-II): from individual species to whole genera.</title>
        <authorList>
            <person name="Goeker M."/>
        </authorList>
    </citation>
    <scope>NUCLEOTIDE SEQUENCE [LARGE SCALE GENOMIC DNA]</scope>
    <source>
        <strain evidence="2 3">DSM 11458</strain>
    </source>
</reference>
<protein>
    <submittedName>
        <fullName evidence="2">TniQ protein</fullName>
    </submittedName>
</protein>
<evidence type="ECO:0000313" key="2">
    <source>
        <dbReference type="EMBL" id="RKE95554.1"/>
    </source>
</evidence>
<dbReference type="InterPro" id="IPR009492">
    <property type="entry name" value="TniQ"/>
</dbReference>